<dbReference type="Gene3D" id="1.10.760.10">
    <property type="entry name" value="Cytochrome c-like domain"/>
    <property type="match status" value="1"/>
</dbReference>
<organism evidence="8 9">
    <name type="scientific">Methylocystis rosea</name>
    <dbReference type="NCBI Taxonomy" id="173366"/>
    <lineage>
        <taxon>Bacteria</taxon>
        <taxon>Pseudomonadati</taxon>
        <taxon>Pseudomonadota</taxon>
        <taxon>Alphaproteobacteria</taxon>
        <taxon>Hyphomicrobiales</taxon>
        <taxon>Methylocystaceae</taxon>
        <taxon>Methylocystis</taxon>
    </lineage>
</organism>
<feature type="region of interest" description="Disordered" evidence="5">
    <location>
        <begin position="103"/>
        <end position="125"/>
    </location>
</feature>
<protein>
    <submittedName>
        <fullName evidence="8">Cytochrome c</fullName>
    </submittedName>
</protein>
<proteinExistence type="predicted"/>
<evidence type="ECO:0000256" key="2">
    <source>
        <dbReference type="ARBA" id="ARBA00022723"/>
    </source>
</evidence>
<keyword evidence="6" id="KW-0732">Signal</keyword>
<feature type="domain" description="Cytochrome c" evidence="7">
    <location>
        <begin position="27"/>
        <end position="105"/>
    </location>
</feature>
<sequence length="125" mass="13620">MQLRRLTLAMALVGGSAAFANLAIAAGDAQRGAIVAKRWCASCHVVTSDQTSASADAPSFFDIAQRRTDKKKLGHFLMDPHPPMPDMHLSRKEIEDIVSYIRSLDPRPQPAPEPDGKDKELPKNG</sequence>
<keyword evidence="1 4" id="KW-0349">Heme</keyword>
<dbReference type="InterPro" id="IPR036909">
    <property type="entry name" value="Cyt_c-like_dom_sf"/>
</dbReference>
<feature type="compositionally biased region" description="Basic and acidic residues" evidence="5">
    <location>
        <begin position="114"/>
        <end position="125"/>
    </location>
</feature>
<keyword evidence="3 4" id="KW-0408">Iron</keyword>
<feature type="chain" id="PRO_5018205617" evidence="6">
    <location>
        <begin position="26"/>
        <end position="125"/>
    </location>
</feature>
<dbReference type="Proteomes" id="UP000273982">
    <property type="component" value="Chromosome"/>
</dbReference>
<evidence type="ECO:0000313" key="9">
    <source>
        <dbReference type="Proteomes" id="UP000273982"/>
    </source>
</evidence>
<evidence type="ECO:0000259" key="7">
    <source>
        <dbReference type="PROSITE" id="PS51007"/>
    </source>
</evidence>
<dbReference type="GO" id="GO:0009055">
    <property type="term" value="F:electron transfer activity"/>
    <property type="evidence" value="ECO:0007669"/>
    <property type="project" value="InterPro"/>
</dbReference>
<name>A0A3G8MAD3_9HYPH</name>
<evidence type="ECO:0000313" key="8">
    <source>
        <dbReference type="EMBL" id="AZG77778.1"/>
    </source>
</evidence>
<evidence type="ECO:0000256" key="6">
    <source>
        <dbReference type="SAM" id="SignalP"/>
    </source>
</evidence>
<dbReference type="SUPFAM" id="SSF46626">
    <property type="entry name" value="Cytochrome c"/>
    <property type="match status" value="1"/>
</dbReference>
<dbReference type="KEGG" id="mros:EHO51_14160"/>
<evidence type="ECO:0000256" key="3">
    <source>
        <dbReference type="ARBA" id="ARBA00023004"/>
    </source>
</evidence>
<dbReference type="GO" id="GO:0046872">
    <property type="term" value="F:metal ion binding"/>
    <property type="evidence" value="ECO:0007669"/>
    <property type="project" value="UniProtKB-KW"/>
</dbReference>
<dbReference type="GO" id="GO:0020037">
    <property type="term" value="F:heme binding"/>
    <property type="evidence" value="ECO:0007669"/>
    <property type="project" value="InterPro"/>
</dbReference>
<evidence type="ECO:0000256" key="1">
    <source>
        <dbReference type="ARBA" id="ARBA00022617"/>
    </source>
</evidence>
<dbReference type="EMBL" id="CP034086">
    <property type="protein sequence ID" value="AZG77778.1"/>
    <property type="molecule type" value="Genomic_DNA"/>
</dbReference>
<feature type="signal peptide" evidence="6">
    <location>
        <begin position="1"/>
        <end position="25"/>
    </location>
</feature>
<gene>
    <name evidence="8" type="ORF">EHO51_14160</name>
</gene>
<dbReference type="InterPro" id="IPR009056">
    <property type="entry name" value="Cyt_c-like_dom"/>
</dbReference>
<keyword evidence="2 4" id="KW-0479">Metal-binding</keyword>
<dbReference type="Pfam" id="PF13442">
    <property type="entry name" value="Cytochrome_CBB3"/>
    <property type="match status" value="1"/>
</dbReference>
<dbReference type="RefSeq" id="WP_124739423.1">
    <property type="nucleotide sequence ID" value="NZ_CP034086.1"/>
</dbReference>
<reference evidence="8 9" key="1">
    <citation type="submission" date="2018-11" db="EMBL/GenBank/DDBJ databases">
        <title>Genome squencing of methanotrophic bacteria isolated from alkaline groundwater in Korea.</title>
        <authorList>
            <person name="Nguyen L.N."/>
        </authorList>
    </citation>
    <scope>NUCLEOTIDE SEQUENCE [LARGE SCALE GENOMIC DNA]</scope>
    <source>
        <strain evidence="8 9">GW6</strain>
    </source>
</reference>
<accession>A0A3G8MAD3</accession>
<dbReference type="PROSITE" id="PS51007">
    <property type="entry name" value="CYTC"/>
    <property type="match status" value="1"/>
</dbReference>
<evidence type="ECO:0000256" key="5">
    <source>
        <dbReference type="SAM" id="MobiDB-lite"/>
    </source>
</evidence>
<dbReference type="AlphaFoldDB" id="A0A3G8MAD3"/>
<evidence type="ECO:0000256" key="4">
    <source>
        <dbReference type="PROSITE-ProRule" id="PRU00433"/>
    </source>
</evidence>